<dbReference type="eggNOG" id="COG1559">
    <property type="taxonomic scope" value="Bacteria"/>
</dbReference>
<dbReference type="RefSeq" id="WP_003321488.1">
    <property type="nucleotide sequence ID" value="NZ_ALPT02000017.1"/>
</dbReference>
<organism evidence="8 10">
    <name type="scientific">Alkalihalobacillus alcalophilus ATCC 27647 = CGMCC 1.3604</name>
    <dbReference type="NCBI Taxonomy" id="1218173"/>
    <lineage>
        <taxon>Bacteria</taxon>
        <taxon>Bacillati</taxon>
        <taxon>Bacillota</taxon>
        <taxon>Bacilli</taxon>
        <taxon>Bacillales</taxon>
        <taxon>Bacillaceae</taxon>
        <taxon>Alkalihalobacillus</taxon>
    </lineage>
</organism>
<keyword evidence="3 7" id="KW-1133">Transmembrane helix</keyword>
<accession>A0A094XGU7</accession>
<dbReference type="OrthoDB" id="9814591at2"/>
<name>A0A094XGU7_ALKAL</name>
<dbReference type="Gene3D" id="3.30.1490.480">
    <property type="entry name" value="Endolytic murein transglycosylase"/>
    <property type="match status" value="1"/>
</dbReference>
<dbReference type="EMBL" id="JALP01000158">
    <property type="protein sequence ID" value="THG90364.1"/>
    <property type="molecule type" value="Genomic_DNA"/>
</dbReference>
<evidence type="ECO:0000256" key="5">
    <source>
        <dbReference type="ARBA" id="ARBA00023239"/>
    </source>
</evidence>
<dbReference type="EC" id="4.2.2.29" evidence="7"/>
<dbReference type="GO" id="GO:0071555">
    <property type="term" value="P:cell wall organization"/>
    <property type="evidence" value="ECO:0007669"/>
    <property type="project" value="UniProtKB-KW"/>
</dbReference>
<reference evidence="9 11" key="2">
    <citation type="submission" date="2014-01" db="EMBL/GenBank/DDBJ databases">
        <title>Draft genome sequencing of Bacillus alcalophilus CGMCC 1.3604.</title>
        <authorList>
            <person name="Yang J."/>
            <person name="Diao L."/>
            <person name="Yang S."/>
        </authorList>
    </citation>
    <scope>NUCLEOTIDE SEQUENCE [LARGE SCALE GENOMIC DNA]</scope>
    <source>
        <strain evidence="9 11">CGMCC 1.3604</strain>
    </source>
</reference>
<dbReference type="HAMAP" id="MF_02065">
    <property type="entry name" value="MltG"/>
    <property type="match status" value="1"/>
</dbReference>
<protein>
    <recommendedName>
        <fullName evidence="7">Endolytic murein transglycosylase</fullName>
        <ecNumber evidence="7">4.2.2.29</ecNumber>
    </recommendedName>
    <alternativeName>
        <fullName evidence="7">Peptidoglycan lytic transglycosylase</fullName>
    </alternativeName>
    <alternativeName>
        <fullName evidence="7">Peptidoglycan polymerization terminase</fullName>
    </alternativeName>
</protein>
<evidence type="ECO:0000313" key="10">
    <source>
        <dbReference type="Proteomes" id="UP000002754"/>
    </source>
</evidence>
<dbReference type="InterPro" id="IPR003770">
    <property type="entry name" value="MLTG-like"/>
</dbReference>
<evidence type="ECO:0000256" key="6">
    <source>
        <dbReference type="ARBA" id="ARBA00023316"/>
    </source>
</evidence>
<feature type="site" description="Important for catalytic activity" evidence="7">
    <location>
        <position position="257"/>
    </location>
</feature>
<keyword evidence="4 7" id="KW-0472">Membrane</keyword>
<keyword evidence="5 7" id="KW-0456">Lyase</keyword>
<comment type="caution">
    <text evidence="8">The sequence shown here is derived from an EMBL/GenBank/DDBJ whole genome shotgun (WGS) entry which is preliminary data.</text>
</comment>
<gene>
    <name evidence="7" type="primary">mltG</name>
    <name evidence="9" type="ORF">AJ85_11265</name>
    <name evidence="8" type="ORF">BALCAV_0206975</name>
</gene>
<keyword evidence="1 7" id="KW-1003">Cell membrane</keyword>
<evidence type="ECO:0000256" key="3">
    <source>
        <dbReference type="ARBA" id="ARBA00022989"/>
    </source>
</evidence>
<proteinExistence type="inferred from homology"/>
<dbReference type="STRING" id="1218173.BALCAV_0206975"/>
<dbReference type="Proteomes" id="UP000297014">
    <property type="component" value="Unassembled WGS sequence"/>
</dbReference>
<dbReference type="PANTHER" id="PTHR30518">
    <property type="entry name" value="ENDOLYTIC MUREIN TRANSGLYCOSYLASE"/>
    <property type="match status" value="1"/>
</dbReference>
<evidence type="ECO:0000256" key="1">
    <source>
        <dbReference type="ARBA" id="ARBA00022475"/>
    </source>
</evidence>
<evidence type="ECO:0000256" key="2">
    <source>
        <dbReference type="ARBA" id="ARBA00022692"/>
    </source>
</evidence>
<dbReference type="PANTHER" id="PTHR30518:SF2">
    <property type="entry name" value="ENDOLYTIC MUREIN TRANSGLYCOSYLASE"/>
    <property type="match status" value="1"/>
</dbReference>
<evidence type="ECO:0000256" key="4">
    <source>
        <dbReference type="ARBA" id="ARBA00023136"/>
    </source>
</evidence>
<dbReference type="EMBL" id="ALPT02000017">
    <property type="protein sequence ID" value="KGA98015.1"/>
    <property type="molecule type" value="Genomic_DNA"/>
</dbReference>
<sequence length="389" mass="44624">MSESNKKPKNELFEERVSQAKIVRRVVLVTVLVLLIAGAIVAISGFNYIKSALEPMNEENPEKIEVTIPIGSGPSTIGTILEEEGLVQNATVFRYYVRYKNESGFQAGTYELSTGMTMDDLIAELKEGTVMVDYALSFTIPEGRWLVDTVEIIANNTDHSTDEILEVVENEEYLNSLIDRYDMLTDEILQEDIKQPLEGYLFPARYDFTDENPEIETIIEEMLNRTQAIYDNYIEEVNTSEYTFHELLALASIIEREAQQSEDRYKISGVLYNRLETNMRLQVDPTVAYAIGEHLYITTLADLEYDSPYNTYRYEGIPIGPIANPGQDSIIASMRPDDIEAFYFFARVNGQVLYTNTFQEHTEVANKYRQEWYDFQNGQNDEESEDDSE</sequence>
<dbReference type="GO" id="GO:0009252">
    <property type="term" value="P:peptidoglycan biosynthetic process"/>
    <property type="evidence" value="ECO:0007669"/>
    <property type="project" value="UniProtKB-UniRule"/>
</dbReference>
<dbReference type="Pfam" id="PF02618">
    <property type="entry name" value="YceG"/>
    <property type="match status" value="1"/>
</dbReference>
<feature type="transmembrane region" description="Helical" evidence="7">
    <location>
        <begin position="26"/>
        <end position="49"/>
    </location>
</feature>
<dbReference type="GO" id="GO:0008932">
    <property type="term" value="F:lytic endotransglycosylase activity"/>
    <property type="evidence" value="ECO:0007669"/>
    <property type="project" value="UniProtKB-UniRule"/>
</dbReference>
<keyword evidence="10" id="KW-1185">Reference proteome</keyword>
<comment type="function">
    <text evidence="7">Functions as a peptidoglycan terminase that cleaves nascent peptidoglycan strands endolytically to terminate their elongation.</text>
</comment>
<dbReference type="Proteomes" id="UP000002754">
    <property type="component" value="Unassembled WGS sequence"/>
</dbReference>
<dbReference type="NCBIfam" id="TIGR00247">
    <property type="entry name" value="endolytic transglycosylase MltG"/>
    <property type="match status" value="1"/>
</dbReference>
<evidence type="ECO:0000256" key="7">
    <source>
        <dbReference type="HAMAP-Rule" id="MF_02065"/>
    </source>
</evidence>
<keyword evidence="6 7" id="KW-0961">Cell wall biogenesis/degradation</keyword>
<evidence type="ECO:0000313" key="8">
    <source>
        <dbReference type="EMBL" id="KGA98015.1"/>
    </source>
</evidence>
<comment type="subcellular location">
    <subcellularLocation>
        <location evidence="7">Cell membrane</location>
        <topology evidence="7">Single-pass membrane protein</topology>
    </subcellularLocation>
</comment>
<evidence type="ECO:0000313" key="9">
    <source>
        <dbReference type="EMBL" id="THG90364.1"/>
    </source>
</evidence>
<comment type="catalytic activity">
    <reaction evidence="7">
        <text>a peptidoglycan chain = a peptidoglycan chain with N-acetyl-1,6-anhydromuramyl-[peptide] at the reducing end + a peptidoglycan chain with N-acetylglucosamine at the non-reducing end.</text>
        <dbReference type="EC" id="4.2.2.29"/>
    </reaction>
</comment>
<reference evidence="8 10" key="1">
    <citation type="journal article" date="2014" name="Genome Announc.">
        <title>Draft Genome Sequence of Bacillus alcalophilus AV1934, a Classic Alkaliphile Isolated from Human Feces in 1934.</title>
        <authorList>
            <person name="Attie O."/>
            <person name="Jayaprakash A."/>
            <person name="Shah H."/>
            <person name="Paulsen I.T."/>
            <person name="Morino M."/>
            <person name="Takahashi Y."/>
            <person name="Narumi I."/>
            <person name="Sachidanandam R."/>
            <person name="Satoh K."/>
            <person name="Ito M."/>
            <person name="Krulwich T.A."/>
        </authorList>
    </citation>
    <scope>NUCLEOTIDE SEQUENCE [LARGE SCALE GENOMIC DNA]</scope>
    <source>
        <strain evidence="8 10">AV1934</strain>
    </source>
</reference>
<dbReference type="GO" id="GO:0005886">
    <property type="term" value="C:plasma membrane"/>
    <property type="evidence" value="ECO:0007669"/>
    <property type="project" value="UniProtKB-SubCell"/>
</dbReference>
<keyword evidence="2 7" id="KW-0812">Transmembrane</keyword>
<dbReference type="AlphaFoldDB" id="A0A094XGU7"/>
<comment type="similarity">
    <text evidence="7">Belongs to the transglycosylase MltG family.</text>
</comment>
<evidence type="ECO:0000313" key="11">
    <source>
        <dbReference type="Proteomes" id="UP000297014"/>
    </source>
</evidence>